<dbReference type="GO" id="GO:0000179">
    <property type="term" value="F:rRNA (adenine-N6,N6-)-dimethyltransferase activity"/>
    <property type="evidence" value="ECO:0007669"/>
    <property type="project" value="UniProtKB-UniRule"/>
</dbReference>
<keyword evidence="4 7" id="KW-0949">S-adenosyl-L-methionine</keyword>
<dbReference type="InterPro" id="IPR029063">
    <property type="entry name" value="SAM-dependent_MTases_sf"/>
</dbReference>
<dbReference type="Proteomes" id="UP000612746">
    <property type="component" value="Unassembled WGS sequence"/>
</dbReference>
<comment type="function">
    <text evidence="6">Mitochondrial transcription factor that confers selective promoter recognition on the core subunit of the yeast mitochondrial RNA polymerase. Interacts with DNA in a non-specific manner.</text>
</comment>
<comment type="similarity">
    <text evidence="7 8">Belongs to the class I-like SAM-binding methyltransferase superfamily. rRNA adenine N(6)-methyltransferase family.</text>
</comment>
<dbReference type="SMART" id="SM00650">
    <property type="entry name" value="rADc"/>
    <property type="match status" value="1"/>
</dbReference>
<comment type="subcellular location">
    <subcellularLocation>
        <location evidence="1">Mitochondrion</location>
    </subcellularLocation>
</comment>
<dbReference type="PANTHER" id="PTHR11727">
    <property type="entry name" value="DIMETHYLADENOSINE TRANSFERASE"/>
    <property type="match status" value="1"/>
</dbReference>
<dbReference type="GO" id="GO:0034246">
    <property type="term" value="F:mitochondrial transcription factor activity"/>
    <property type="evidence" value="ECO:0007669"/>
    <property type="project" value="TreeGrafter"/>
</dbReference>
<dbReference type="EC" id="2.1.1.-" evidence="8"/>
<dbReference type="GO" id="GO:0003723">
    <property type="term" value="F:RNA binding"/>
    <property type="evidence" value="ECO:0007669"/>
    <property type="project" value="UniProtKB-UniRule"/>
</dbReference>
<feature type="binding site" evidence="7">
    <location>
        <position position="127"/>
    </location>
    <ligand>
        <name>S-adenosyl-L-methionine</name>
        <dbReference type="ChEBI" id="CHEBI:59789"/>
    </ligand>
</feature>
<evidence type="ECO:0000313" key="10">
    <source>
        <dbReference type="EMBL" id="KAG2179708.1"/>
    </source>
</evidence>
<dbReference type="AlphaFoldDB" id="A0A8H7UH60"/>
<dbReference type="InterPro" id="IPR020598">
    <property type="entry name" value="rRNA_Ade_methylase_Trfase_N"/>
</dbReference>
<dbReference type="GO" id="GO:0005759">
    <property type="term" value="C:mitochondrial matrix"/>
    <property type="evidence" value="ECO:0007669"/>
    <property type="project" value="TreeGrafter"/>
</dbReference>
<feature type="binding site" evidence="7">
    <location>
        <position position="28"/>
    </location>
    <ligand>
        <name>S-adenosyl-L-methionine</name>
        <dbReference type="ChEBI" id="CHEBI:59789"/>
    </ligand>
</feature>
<evidence type="ECO:0000256" key="1">
    <source>
        <dbReference type="ARBA" id="ARBA00004173"/>
    </source>
</evidence>
<proteinExistence type="inferred from homology"/>
<gene>
    <name evidence="10" type="ORF">INT44_006556</name>
</gene>
<keyword evidence="11" id="KW-1185">Reference proteome</keyword>
<feature type="binding site" evidence="7">
    <location>
        <position position="54"/>
    </location>
    <ligand>
        <name>S-adenosyl-L-methionine</name>
        <dbReference type="ChEBI" id="CHEBI:59789"/>
    </ligand>
</feature>
<dbReference type="InterPro" id="IPR023165">
    <property type="entry name" value="rRNA_Ade_diMease-like_C"/>
</dbReference>
<feature type="binding site" evidence="7">
    <location>
        <position position="26"/>
    </location>
    <ligand>
        <name>S-adenosyl-L-methionine</name>
        <dbReference type="ChEBI" id="CHEBI:59789"/>
    </ligand>
</feature>
<dbReference type="SUPFAM" id="SSF53335">
    <property type="entry name" value="S-adenosyl-L-methionine-dependent methyltransferases"/>
    <property type="match status" value="2"/>
</dbReference>
<evidence type="ECO:0000256" key="6">
    <source>
        <dbReference type="ARBA" id="ARBA00024915"/>
    </source>
</evidence>
<evidence type="ECO:0000256" key="2">
    <source>
        <dbReference type="ARBA" id="ARBA00022603"/>
    </source>
</evidence>
<evidence type="ECO:0000259" key="9">
    <source>
        <dbReference type="SMART" id="SM00650"/>
    </source>
</evidence>
<evidence type="ECO:0000313" key="11">
    <source>
        <dbReference type="Proteomes" id="UP000612746"/>
    </source>
</evidence>
<dbReference type="Pfam" id="PF00398">
    <property type="entry name" value="RrnaAD"/>
    <property type="match status" value="1"/>
</dbReference>
<feature type="binding site" evidence="7">
    <location>
        <position position="101"/>
    </location>
    <ligand>
        <name>S-adenosyl-L-methionine</name>
        <dbReference type="ChEBI" id="CHEBI:59789"/>
    </ligand>
</feature>
<keyword evidence="5 7" id="KW-0694">RNA-binding</keyword>
<keyword evidence="3 7" id="KW-0808">Transferase</keyword>
<feature type="domain" description="Ribosomal RNA adenine methylase transferase N-terminal" evidence="9">
    <location>
        <begin position="33"/>
        <end position="249"/>
    </location>
</feature>
<protein>
    <recommendedName>
        <fullName evidence="8">rRNA adenine N(6)-methyltransferase</fullName>
        <ecNumber evidence="8">2.1.1.-</ecNumber>
    </recommendedName>
</protein>
<dbReference type="PROSITE" id="PS51689">
    <property type="entry name" value="SAM_RNA_A_N6_MT"/>
    <property type="match status" value="1"/>
</dbReference>
<keyword evidence="2 7" id="KW-0489">Methyltransferase</keyword>
<dbReference type="PANTHER" id="PTHR11727:SF17">
    <property type="entry name" value="DIMETHYLADENOSINE TRANSFERASE 1, MITOCHONDRIAL"/>
    <property type="match status" value="1"/>
</dbReference>
<feature type="binding site" evidence="7">
    <location>
        <position position="156"/>
    </location>
    <ligand>
        <name>S-adenosyl-L-methionine</name>
        <dbReference type="ChEBI" id="CHEBI:59789"/>
    </ligand>
</feature>
<sequence>MNVKLPSVRDLVKLYGLSAKQTLSQNFIFDKNITDKIVRCAGITAADSLVVEVGPGKCHSVEAIPEFKRSLLADSAYFRTGPGLLTRSVLDTNVQHVVALEKDSRFIPTLTQLADANDHRLKILQGDAMKVAHSDILKLAGINCVDPLKRIHIVGNLPFNVATPLLIQWLHLLQQQKGLFGATEVWMTLMFQKEVAQRICAPVNTPHRGRLSVIAQTLCSANIPYLIPSSAFFPKPKVDAAIVHLKPLPHQEMPFDLLEDVLRFFFTRKRKSASHILNLLQAQLKMDTALPSSIESNARPENITTQQFIQLAVSLREMGINRVP</sequence>
<dbReference type="Gene3D" id="1.10.8.100">
    <property type="entry name" value="Ribosomal RNA adenine dimethylase-like, domain 2"/>
    <property type="match status" value="1"/>
</dbReference>
<dbReference type="Gene3D" id="3.40.50.150">
    <property type="entry name" value="Vaccinia Virus protein VP39"/>
    <property type="match status" value="1"/>
</dbReference>
<accession>A0A8H7UH60</accession>
<reference evidence="10" key="1">
    <citation type="submission" date="2020-12" db="EMBL/GenBank/DDBJ databases">
        <title>Metabolic potential, ecology and presence of endohyphal bacteria is reflected in genomic diversity of Mucoromycotina.</title>
        <authorList>
            <person name="Muszewska A."/>
            <person name="Okrasinska A."/>
            <person name="Steczkiewicz K."/>
            <person name="Drgas O."/>
            <person name="Orlowska M."/>
            <person name="Perlinska-Lenart U."/>
            <person name="Aleksandrzak-Piekarczyk T."/>
            <person name="Szatraj K."/>
            <person name="Zielenkiewicz U."/>
            <person name="Pilsyk S."/>
            <person name="Malc E."/>
            <person name="Mieczkowski P."/>
            <person name="Kruszewska J.S."/>
            <person name="Biernat P."/>
            <person name="Pawlowska J."/>
        </authorList>
    </citation>
    <scope>NUCLEOTIDE SEQUENCE</scope>
    <source>
        <strain evidence="10">WA0000051536</strain>
    </source>
</reference>
<evidence type="ECO:0000256" key="3">
    <source>
        <dbReference type="ARBA" id="ARBA00022679"/>
    </source>
</evidence>
<evidence type="ECO:0000256" key="4">
    <source>
        <dbReference type="ARBA" id="ARBA00022691"/>
    </source>
</evidence>
<keyword evidence="8" id="KW-0698">rRNA processing</keyword>
<organism evidence="10 11">
    <name type="scientific">Umbelopsis vinacea</name>
    <dbReference type="NCBI Taxonomy" id="44442"/>
    <lineage>
        <taxon>Eukaryota</taxon>
        <taxon>Fungi</taxon>
        <taxon>Fungi incertae sedis</taxon>
        <taxon>Mucoromycota</taxon>
        <taxon>Mucoromycotina</taxon>
        <taxon>Umbelopsidomycetes</taxon>
        <taxon>Umbelopsidales</taxon>
        <taxon>Umbelopsidaceae</taxon>
        <taxon>Umbelopsis</taxon>
    </lineage>
</organism>
<comment type="caution">
    <text evidence="10">The sequence shown here is derived from an EMBL/GenBank/DDBJ whole genome shotgun (WGS) entry which is preliminary data.</text>
</comment>
<dbReference type="OrthoDB" id="16079at2759"/>
<dbReference type="EMBL" id="JAEPRA010000010">
    <property type="protein sequence ID" value="KAG2179708.1"/>
    <property type="molecule type" value="Genomic_DNA"/>
</dbReference>
<evidence type="ECO:0000256" key="5">
    <source>
        <dbReference type="ARBA" id="ARBA00022884"/>
    </source>
</evidence>
<evidence type="ECO:0000256" key="7">
    <source>
        <dbReference type="PROSITE-ProRule" id="PRU01026"/>
    </source>
</evidence>
<dbReference type="InterPro" id="IPR001737">
    <property type="entry name" value="KsgA/Erm"/>
</dbReference>
<name>A0A8H7UH60_9FUNG</name>
<evidence type="ECO:0000256" key="8">
    <source>
        <dbReference type="RuleBase" id="RU362106"/>
    </source>
</evidence>
<dbReference type="GO" id="GO:0006391">
    <property type="term" value="P:transcription initiation at mitochondrial promoter"/>
    <property type="evidence" value="ECO:0007669"/>
    <property type="project" value="TreeGrafter"/>
</dbReference>